<accession>A0A2K0U2F9</accession>
<name>A0A2K0U2F9_TRIHA</name>
<protein>
    <submittedName>
        <fullName evidence="1">Uncharacterized protein</fullName>
    </submittedName>
</protein>
<reference evidence="1 2" key="1">
    <citation type="submission" date="2017-02" db="EMBL/GenBank/DDBJ databases">
        <title>Genomes of Trichoderma spp. with biocontrol activity.</title>
        <authorList>
            <person name="Gardiner D."/>
            <person name="Kazan K."/>
            <person name="Vos C."/>
            <person name="Harvey P."/>
        </authorList>
    </citation>
    <scope>NUCLEOTIDE SEQUENCE [LARGE SCALE GENOMIC DNA]</scope>
    <source>
        <strain evidence="1 2">Tr1</strain>
    </source>
</reference>
<proteinExistence type="predicted"/>
<dbReference type="AlphaFoldDB" id="A0A2K0U2F9"/>
<dbReference type="Gene3D" id="3.40.50.300">
    <property type="entry name" value="P-loop containing nucleotide triphosphate hydrolases"/>
    <property type="match status" value="1"/>
</dbReference>
<dbReference type="InterPro" id="IPR027417">
    <property type="entry name" value="P-loop_NTPase"/>
</dbReference>
<sequence>MFRNGIRRCGGLARAATSSTKLLSARAAFPATLSAPTSLSRSIAPLKSFAQFNRLYSADAAVAENNAPVESEAVGEMSSFQDLETLGVHRNLLDAITQDMQYDTMTPVQAKAISPALKGTDM</sequence>
<dbReference type="EMBL" id="MTYI01000111">
    <property type="protein sequence ID" value="PNP51964.1"/>
    <property type="molecule type" value="Genomic_DNA"/>
</dbReference>
<organism evidence="1 2">
    <name type="scientific">Trichoderma harzianum</name>
    <name type="common">Hypocrea lixii</name>
    <dbReference type="NCBI Taxonomy" id="5544"/>
    <lineage>
        <taxon>Eukaryota</taxon>
        <taxon>Fungi</taxon>
        <taxon>Dikarya</taxon>
        <taxon>Ascomycota</taxon>
        <taxon>Pezizomycotina</taxon>
        <taxon>Sordariomycetes</taxon>
        <taxon>Hypocreomycetidae</taxon>
        <taxon>Hypocreales</taxon>
        <taxon>Hypocreaceae</taxon>
        <taxon>Trichoderma</taxon>
    </lineage>
</organism>
<evidence type="ECO:0000313" key="1">
    <source>
        <dbReference type="EMBL" id="PNP51964.1"/>
    </source>
</evidence>
<evidence type="ECO:0000313" key="2">
    <source>
        <dbReference type="Proteomes" id="UP000236290"/>
    </source>
</evidence>
<comment type="caution">
    <text evidence="1">The sequence shown here is derived from an EMBL/GenBank/DDBJ whole genome shotgun (WGS) entry which is preliminary data.</text>
</comment>
<gene>
    <name evidence="1" type="ORF">THARTR1_07173</name>
</gene>
<dbReference type="Proteomes" id="UP000236290">
    <property type="component" value="Unassembled WGS sequence"/>
</dbReference>